<dbReference type="CDD" id="cd01650">
    <property type="entry name" value="RT_nLTR_like"/>
    <property type="match status" value="1"/>
</dbReference>
<dbReference type="Proteomes" id="UP000826271">
    <property type="component" value="Unassembled WGS sequence"/>
</dbReference>
<name>A0AAV6Y8A5_9LAMI</name>
<dbReference type="PROSITE" id="PS50878">
    <property type="entry name" value="RT_POL"/>
    <property type="match status" value="1"/>
</dbReference>
<evidence type="ECO:0000313" key="2">
    <source>
        <dbReference type="EMBL" id="KAG8388442.1"/>
    </source>
</evidence>
<proteinExistence type="predicted"/>
<gene>
    <name evidence="2" type="ORF">BUALT_Bualt02G0126300</name>
</gene>
<organism evidence="2 3">
    <name type="scientific">Buddleja alternifolia</name>
    <dbReference type="NCBI Taxonomy" id="168488"/>
    <lineage>
        <taxon>Eukaryota</taxon>
        <taxon>Viridiplantae</taxon>
        <taxon>Streptophyta</taxon>
        <taxon>Embryophyta</taxon>
        <taxon>Tracheophyta</taxon>
        <taxon>Spermatophyta</taxon>
        <taxon>Magnoliopsida</taxon>
        <taxon>eudicotyledons</taxon>
        <taxon>Gunneridae</taxon>
        <taxon>Pentapetalae</taxon>
        <taxon>asterids</taxon>
        <taxon>lamiids</taxon>
        <taxon>Lamiales</taxon>
        <taxon>Scrophulariaceae</taxon>
        <taxon>Buddlejeae</taxon>
        <taxon>Buddleja</taxon>
    </lineage>
</organism>
<sequence length="372" mass="42414">MSKFVSPLQSSFIPRRGTHDNIIVIQEMLHSLRKSHSKIGGMIIKLDLEKAYDKINWRFLEQTLEFFDFPLRIIRLTMFCVKSARPRVLWNGEPLQAFSPKCGLRQGDTLSPYLFVLCVERLAYLINEAAEDYSWIPLPSCRGGPKFSHLFFADDLMLMAKATSENAYTIGKILEVFCANSGLMVNDSKSRVFFSRNTNQGVKRHIVNHLKFGCTTDLGKYLGVHLVHSRASVSLYRGLIDKVQSRLSSWKAKMLNFAGCSTLINAIITAMPSHVMKTTWLPTSVCDLLDKLNRAFLWATDGNQKKIHTVKWEKVARDKSLGRLGIREARKINISFLAKIGWKLLGKTQSKLWMEPPEDVELLILEDIKFSV</sequence>
<dbReference type="SUPFAM" id="SSF56672">
    <property type="entry name" value="DNA/RNA polymerases"/>
    <property type="match status" value="1"/>
</dbReference>
<dbReference type="InterPro" id="IPR000477">
    <property type="entry name" value="RT_dom"/>
</dbReference>
<comment type="caution">
    <text evidence="2">The sequence shown here is derived from an EMBL/GenBank/DDBJ whole genome shotgun (WGS) entry which is preliminary data.</text>
</comment>
<evidence type="ECO:0000313" key="3">
    <source>
        <dbReference type="Proteomes" id="UP000826271"/>
    </source>
</evidence>
<reference evidence="2" key="1">
    <citation type="submission" date="2019-10" db="EMBL/GenBank/DDBJ databases">
        <authorList>
            <person name="Zhang R."/>
            <person name="Pan Y."/>
            <person name="Wang J."/>
            <person name="Ma R."/>
            <person name="Yu S."/>
        </authorList>
    </citation>
    <scope>NUCLEOTIDE SEQUENCE</scope>
    <source>
        <strain evidence="2">LA-IB0</strain>
        <tissue evidence="2">Leaf</tissue>
    </source>
</reference>
<dbReference type="InterPro" id="IPR043502">
    <property type="entry name" value="DNA/RNA_pol_sf"/>
</dbReference>
<dbReference type="PANTHER" id="PTHR33116:SF70">
    <property type="entry name" value="NON-LTR RETROELEMENT REVERSE TRANSCRIPTASE-LIKE PROTEIN"/>
    <property type="match status" value="1"/>
</dbReference>
<evidence type="ECO:0000259" key="1">
    <source>
        <dbReference type="PROSITE" id="PS50878"/>
    </source>
</evidence>
<keyword evidence="3" id="KW-1185">Reference proteome</keyword>
<accession>A0AAV6Y8A5</accession>
<dbReference type="PANTHER" id="PTHR33116">
    <property type="entry name" value="REVERSE TRANSCRIPTASE ZINC-BINDING DOMAIN-CONTAINING PROTEIN-RELATED-RELATED"/>
    <property type="match status" value="1"/>
</dbReference>
<dbReference type="AlphaFoldDB" id="A0AAV6Y8A5"/>
<dbReference type="EMBL" id="WHWC01000002">
    <property type="protein sequence ID" value="KAG8388442.1"/>
    <property type="molecule type" value="Genomic_DNA"/>
</dbReference>
<dbReference type="Pfam" id="PF00078">
    <property type="entry name" value="RVT_1"/>
    <property type="match status" value="1"/>
</dbReference>
<protein>
    <recommendedName>
        <fullName evidence="1">Reverse transcriptase domain-containing protein</fullName>
    </recommendedName>
</protein>
<feature type="domain" description="Reverse transcriptase" evidence="1">
    <location>
        <begin position="1"/>
        <end position="226"/>
    </location>
</feature>